<comment type="similarity">
    <text evidence="1 7">Belongs to the AB hydrolase superfamily. Lipase family.</text>
</comment>
<evidence type="ECO:0000256" key="7">
    <source>
        <dbReference type="PIRNR" id="PIRNR000862"/>
    </source>
</evidence>
<dbReference type="OrthoDB" id="9974421at2759"/>
<reference evidence="12" key="1">
    <citation type="submission" date="2025-08" db="UniProtKB">
        <authorList>
            <consortium name="RefSeq"/>
        </authorList>
    </citation>
    <scope>IDENTIFICATION</scope>
</reference>
<dbReference type="GO" id="GO:0016042">
    <property type="term" value="P:lipid catabolic process"/>
    <property type="evidence" value="ECO:0007669"/>
    <property type="project" value="UniProtKB-KW"/>
</dbReference>
<organism evidence="11 12">
    <name type="scientific">Dinoponera quadriceps</name>
    <name type="common">South American ant</name>
    <dbReference type="NCBI Taxonomy" id="609295"/>
    <lineage>
        <taxon>Eukaryota</taxon>
        <taxon>Metazoa</taxon>
        <taxon>Ecdysozoa</taxon>
        <taxon>Arthropoda</taxon>
        <taxon>Hexapoda</taxon>
        <taxon>Insecta</taxon>
        <taxon>Pterygota</taxon>
        <taxon>Neoptera</taxon>
        <taxon>Endopterygota</taxon>
        <taxon>Hymenoptera</taxon>
        <taxon>Apocrita</taxon>
        <taxon>Aculeata</taxon>
        <taxon>Formicoidea</taxon>
        <taxon>Formicidae</taxon>
        <taxon>Ponerinae</taxon>
        <taxon>Ponerini</taxon>
        <taxon>Dinoponera</taxon>
    </lineage>
</organism>
<evidence type="ECO:0000259" key="10">
    <source>
        <dbReference type="Pfam" id="PF04083"/>
    </source>
</evidence>
<dbReference type="Pfam" id="PF04083">
    <property type="entry name" value="Abhydro_lipase"/>
    <property type="match status" value="1"/>
</dbReference>
<feature type="signal peptide" evidence="9">
    <location>
        <begin position="1"/>
        <end position="23"/>
    </location>
</feature>
<evidence type="ECO:0000256" key="4">
    <source>
        <dbReference type="ARBA" id="ARBA00022963"/>
    </source>
</evidence>
<dbReference type="InterPro" id="IPR029058">
    <property type="entry name" value="AB_hydrolase_fold"/>
</dbReference>
<keyword evidence="2 9" id="KW-0732">Signal</keyword>
<feature type="active site" description="Nucleophile" evidence="8">
    <location>
        <position position="203"/>
    </location>
</feature>
<evidence type="ECO:0000256" key="6">
    <source>
        <dbReference type="ARBA" id="ARBA00023180"/>
    </source>
</evidence>
<evidence type="ECO:0000256" key="5">
    <source>
        <dbReference type="ARBA" id="ARBA00023098"/>
    </source>
</evidence>
<proteinExistence type="inferred from homology"/>
<accession>A0A6P3XGV1</accession>
<dbReference type="PIRSF" id="PIRSF000862">
    <property type="entry name" value="Steryl_ester_lip"/>
    <property type="match status" value="1"/>
</dbReference>
<evidence type="ECO:0000256" key="2">
    <source>
        <dbReference type="ARBA" id="ARBA00022729"/>
    </source>
</evidence>
<dbReference type="GO" id="GO:0016788">
    <property type="term" value="F:hydrolase activity, acting on ester bonds"/>
    <property type="evidence" value="ECO:0007669"/>
    <property type="project" value="InterPro"/>
</dbReference>
<keyword evidence="5" id="KW-0443">Lipid metabolism</keyword>
<feature type="active site" description="Charge relay system" evidence="8">
    <location>
        <position position="407"/>
    </location>
</feature>
<keyword evidence="4 7" id="KW-0442">Lipid degradation</keyword>
<gene>
    <name evidence="12" type="primary">LOC106745763</name>
</gene>
<sequence length="437" mass="49753">MVSNVRNIFFAFITITMLTEGESQLGFNLTFLQQVFLDYIFPKDPGIVRVRSMDQARGMGGAIVLDFIGMVEQYGYPAEEHNVTTEDGYHLQIHRIPGSPLWGNKKKKDVVFLQHGVFASSDSWVIFGPGKDLAFLLADQGYDVWLGNIRGNSYGRSHVNMTVYDRKFWQFSFHEVALMDLPVMFDYILNYTGQEKIHYVAHSMGSTMLFVLLSMKPEYNAKIQLGVCLAPVAFWKEVMPIFRQIIDAAPVLREFFARHKIYDFATQSAAMVTIGQNLCQDGAATQPICIAVIFIIVGADPPQLNTTALPYLLSHFPAGSSIQTLYHYYQNIHAKNFQSYDYGPVGNYEHYKQKTPITYDLSKVTVPIALFYSSNDLVVRKTNVLELQKHLPNVALLEEVQYELFNHADFLWGIDAKTLIYDRVIEVIQKYSILNAI</sequence>
<feature type="domain" description="Partial AB-hydrolase lipase" evidence="10">
    <location>
        <begin position="70"/>
        <end position="126"/>
    </location>
</feature>
<feature type="active site" description="Charge relay system" evidence="8">
    <location>
        <position position="376"/>
    </location>
</feature>
<dbReference type="Proteomes" id="UP000515204">
    <property type="component" value="Unplaced"/>
</dbReference>
<dbReference type="GeneID" id="106745763"/>
<evidence type="ECO:0000313" key="12">
    <source>
        <dbReference type="RefSeq" id="XP_014477144.1"/>
    </source>
</evidence>
<evidence type="ECO:0000256" key="9">
    <source>
        <dbReference type="SAM" id="SignalP"/>
    </source>
</evidence>
<dbReference type="AlphaFoldDB" id="A0A6P3XGV1"/>
<dbReference type="InterPro" id="IPR006693">
    <property type="entry name" value="AB_hydrolase_lipase"/>
</dbReference>
<dbReference type="Gene3D" id="3.40.50.1820">
    <property type="entry name" value="alpha/beta hydrolase"/>
    <property type="match status" value="1"/>
</dbReference>
<keyword evidence="6" id="KW-0325">Glycoprotein</keyword>
<evidence type="ECO:0000256" key="1">
    <source>
        <dbReference type="ARBA" id="ARBA00010701"/>
    </source>
</evidence>
<evidence type="ECO:0000313" key="11">
    <source>
        <dbReference type="Proteomes" id="UP000515204"/>
    </source>
</evidence>
<dbReference type="FunFam" id="3.40.50.1820:FF:000021">
    <property type="entry name" value="Lipase"/>
    <property type="match status" value="1"/>
</dbReference>
<keyword evidence="11" id="KW-1185">Reference proteome</keyword>
<feature type="chain" id="PRO_5027701900" description="Lipase" evidence="9">
    <location>
        <begin position="24"/>
        <end position="437"/>
    </location>
</feature>
<dbReference type="RefSeq" id="XP_014477144.1">
    <property type="nucleotide sequence ID" value="XM_014621658.1"/>
</dbReference>
<name>A0A6P3XGV1_DINQU</name>
<dbReference type="PANTHER" id="PTHR11005">
    <property type="entry name" value="LYSOSOMAL ACID LIPASE-RELATED"/>
    <property type="match status" value="1"/>
</dbReference>
<dbReference type="KEGG" id="dqu:106745763"/>
<evidence type="ECO:0000256" key="8">
    <source>
        <dbReference type="PIRSR" id="PIRSR000862-1"/>
    </source>
</evidence>
<keyword evidence="3 7" id="KW-0378">Hydrolase</keyword>
<protein>
    <recommendedName>
        <fullName evidence="7">Lipase</fullName>
    </recommendedName>
</protein>
<dbReference type="SUPFAM" id="SSF53474">
    <property type="entry name" value="alpha/beta-Hydrolases"/>
    <property type="match status" value="1"/>
</dbReference>
<evidence type="ECO:0000256" key="3">
    <source>
        <dbReference type="ARBA" id="ARBA00022801"/>
    </source>
</evidence>
<dbReference type="InterPro" id="IPR025483">
    <property type="entry name" value="Lipase_euk"/>
</dbReference>